<keyword evidence="3" id="KW-0645">Protease</keyword>
<dbReference type="InterPro" id="IPR001375">
    <property type="entry name" value="Peptidase_S9_cat"/>
</dbReference>
<evidence type="ECO:0000313" key="4">
    <source>
        <dbReference type="Proteomes" id="UP000273643"/>
    </source>
</evidence>
<dbReference type="Proteomes" id="UP000273643">
    <property type="component" value="Unassembled WGS sequence"/>
</dbReference>
<proteinExistence type="predicted"/>
<dbReference type="GO" id="GO:0004177">
    <property type="term" value="F:aminopeptidase activity"/>
    <property type="evidence" value="ECO:0007669"/>
    <property type="project" value="UniProtKB-KW"/>
</dbReference>
<dbReference type="GO" id="GO:0004252">
    <property type="term" value="F:serine-type endopeptidase activity"/>
    <property type="evidence" value="ECO:0007669"/>
    <property type="project" value="TreeGrafter"/>
</dbReference>
<dbReference type="SUPFAM" id="SSF82171">
    <property type="entry name" value="DPP6 N-terminal domain-like"/>
    <property type="match status" value="1"/>
</dbReference>
<keyword evidence="4" id="KW-1185">Reference proteome</keyword>
<sequence>MMKTLSGTRADSLLFNALSILRVCSIALLALLALPTAADSPELEQLASLYGVDPSREMVAISPNGELLAFRTRDGDKDLILVHSLKEGKNITGAHVGEMDPRRLHFVSDQYLIMVASKETRLMGFRGRNEISTAYALNVETGDIEQLLRPGHVIYAGQQGLGRILGISDDGRKLYMPAYVPRSKTDRQPDYALLEVDIEKPRNPKVLEDGHSYTVDWFVGRNGKVLAQERYNEDDYQHEILVRDGDDWRVIYSDNSPRTVASFIGETPDQQSLVMLKEDWDTGRLEYYRLNLNSGKQERLDLNRNDSDIANVRLNAERVAIGITYAGFNPSYHFFDAVLNDRVSKLQAQFKGHSLYVVNADSELNNLVLYLEGPSTAGEFYLSQKDQPVRFLLSAYPGISEAEVQPSVPFEFKARDGLVIPTLLTIPRVHAANPENLPAVVLPHGGPESYDRQEFDALVQSIAARGYAVIQPQFRGSYGFGYEHWAAGLGEWGRAMQDDVSDAVKALSNVGFIDPDRVCIAGASYGGYSALAGAAFTPDLYRCAISIHGVSDLNAMLEHEEKDLGEDHWVIEYFSRSIAKNYFTPERLAAHSPANFASGISAPVLLVHGEEDEIVPIEQSELMLEKLQAANKPVKYLPLKDTGHSYGEEPVRQMLIEEVLAFLDEHLAPSGQTLATTTREAD</sequence>
<feature type="domain" description="Peptidase S9 prolyl oligopeptidase catalytic" evidence="2">
    <location>
        <begin position="454"/>
        <end position="668"/>
    </location>
</feature>
<evidence type="ECO:0000259" key="2">
    <source>
        <dbReference type="Pfam" id="PF00326"/>
    </source>
</evidence>
<dbReference type="PANTHER" id="PTHR42776">
    <property type="entry name" value="SERINE PEPTIDASE S9 FAMILY MEMBER"/>
    <property type="match status" value="1"/>
</dbReference>
<dbReference type="Pfam" id="PF00326">
    <property type="entry name" value="Peptidase_S9"/>
    <property type="match status" value="1"/>
</dbReference>
<keyword evidence="3" id="KW-0031">Aminopeptidase</keyword>
<dbReference type="InterPro" id="IPR029058">
    <property type="entry name" value="AB_hydrolase_fold"/>
</dbReference>
<dbReference type="PANTHER" id="PTHR42776:SF27">
    <property type="entry name" value="DIPEPTIDYL PEPTIDASE FAMILY MEMBER 6"/>
    <property type="match status" value="1"/>
</dbReference>
<evidence type="ECO:0000256" key="1">
    <source>
        <dbReference type="ARBA" id="ARBA00022801"/>
    </source>
</evidence>
<organism evidence="3 4">
    <name type="scientific">Marinimicrobium koreense</name>
    <dbReference type="NCBI Taxonomy" id="306545"/>
    <lineage>
        <taxon>Bacteria</taxon>
        <taxon>Pseudomonadati</taxon>
        <taxon>Pseudomonadota</taxon>
        <taxon>Gammaproteobacteria</taxon>
        <taxon>Cellvibrionales</taxon>
        <taxon>Cellvibrionaceae</taxon>
        <taxon>Marinimicrobium</taxon>
    </lineage>
</organism>
<dbReference type="SUPFAM" id="SSF53474">
    <property type="entry name" value="alpha/beta-Hydrolases"/>
    <property type="match status" value="1"/>
</dbReference>
<dbReference type="Gene3D" id="3.40.50.1820">
    <property type="entry name" value="alpha/beta hydrolase"/>
    <property type="match status" value="1"/>
</dbReference>
<keyword evidence="1" id="KW-0378">Hydrolase</keyword>
<reference evidence="3 4" key="1">
    <citation type="submission" date="2018-11" db="EMBL/GenBank/DDBJ databases">
        <title>Genomic Encyclopedia of Type Strains, Phase IV (KMG-IV): sequencing the most valuable type-strain genomes for metagenomic binning, comparative biology and taxonomic classification.</title>
        <authorList>
            <person name="Goeker M."/>
        </authorList>
    </citation>
    <scope>NUCLEOTIDE SEQUENCE [LARGE SCALE GENOMIC DNA]</scope>
    <source>
        <strain evidence="3 4">DSM 16974</strain>
    </source>
</reference>
<dbReference type="OrthoDB" id="4269629at2"/>
<name>A0A3N1NZ63_9GAMM</name>
<protein>
    <submittedName>
        <fullName evidence="3">Dipeptidyl aminopeptidase/acylaminoacyl peptidase</fullName>
    </submittedName>
</protein>
<dbReference type="GO" id="GO:0006508">
    <property type="term" value="P:proteolysis"/>
    <property type="evidence" value="ECO:0007669"/>
    <property type="project" value="InterPro"/>
</dbReference>
<accession>A0A3N1NZ63</accession>
<gene>
    <name evidence="3" type="ORF">EDC38_2099</name>
</gene>
<dbReference type="RefSeq" id="WP_123638461.1">
    <property type="nucleotide sequence ID" value="NZ_RJUK01000001.1"/>
</dbReference>
<evidence type="ECO:0000313" key="3">
    <source>
        <dbReference type="EMBL" id="ROQ21475.1"/>
    </source>
</evidence>
<dbReference type="AlphaFoldDB" id="A0A3N1NZ63"/>
<dbReference type="EMBL" id="RJUK01000001">
    <property type="protein sequence ID" value="ROQ21475.1"/>
    <property type="molecule type" value="Genomic_DNA"/>
</dbReference>
<comment type="caution">
    <text evidence="3">The sequence shown here is derived from an EMBL/GenBank/DDBJ whole genome shotgun (WGS) entry which is preliminary data.</text>
</comment>